<feature type="domain" description="RNase H type-1" evidence="1">
    <location>
        <begin position="335"/>
        <end position="451"/>
    </location>
</feature>
<accession>A0ABM4V9R3</accession>
<organism evidence="2 3">
    <name type="scientific">Coffea arabica</name>
    <name type="common">Arabian coffee</name>
    <dbReference type="NCBI Taxonomy" id="13443"/>
    <lineage>
        <taxon>Eukaryota</taxon>
        <taxon>Viridiplantae</taxon>
        <taxon>Streptophyta</taxon>
        <taxon>Embryophyta</taxon>
        <taxon>Tracheophyta</taxon>
        <taxon>Spermatophyta</taxon>
        <taxon>Magnoliopsida</taxon>
        <taxon>eudicotyledons</taxon>
        <taxon>Gunneridae</taxon>
        <taxon>Pentapetalae</taxon>
        <taxon>asterids</taxon>
        <taxon>lamiids</taxon>
        <taxon>Gentianales</taxon>
        <taxon>Rubiaceae</taxon>
        <taxon>Ixoroideae</taxon>
        <taxon>Gardenieae complex</taxon>
        <taxon>Bertiereae - Coffeeae clade</taxon>
        <taxon>Coffeeae</taxon>
        <taxon>Coffea</taxon>
    </lineage>
</organism>
<evidence type="ECO:0000259" key="1">
    <source>
        <dbReference type="Pfam" id="PF13456"/>
    </source>
</evidence>
<dbReference type="SUPFAM" id="SSF53098">
    <property type="entry name" value="Ribonuclease H-like"/>
    <property type="match status" value="1"/>
</dbReference>
<dbReference type="Pfam" id="PF13456">
    <property type="entry name" value="RVT_3"/>
    <property type="match status" value="1"/>
</dbReference>
<dbReference type="CDD" id="cd06222">
    <property type="entry name" value="RNase_H_like"/>
    <property type="match status" value="1"/>
</dbReference>
<dbReference type="Gene3D" id="3.30.420.10">
    <property type="entry name" value="Ribonuclease H-like superfamily/Ribonuclease H"/>
    <property type="match status" value="1"/>
</dbReference>
<gene>
    <name evidence="3" type="primary">LOC140011380</name>
</gene>
<sequence>MDRRLAHSDLILKFDMEKAYDRVEWPFLLFMLRSFGFSELACSKSCLEALHDFLLLYQEHFGQKIDVGKSAFLAPFSISEEHCRQFALPNQILVALGRICNSFLWDLNVDSRRVYWAAWEKLCFPVQEGGLGVCFFPDSAMAFACKSWWRLRKRVSIWAVYMHRKYIKDTHPSITMMDRLPASWRRLLAVRDFTELRIRWCLGKGLVDFLYDIWCGDLSLAQELGVSNPPHSLVVEFFTSQGWNVPLLREWVPEFVVQRIISIHFSPDQDDAMVWVPSPNGDFSVASAWEEIRQKRNVFFVDRYVWGSIVPLQLSKAGYGCSTYFLEEAVAGVANTDASVLNGRAAGGGALRDHCGRAIFAYYKEFGELEVLEGEAQSLLVGLRMYAKREVRSLIAESDSQVLVQLVGSKAVSKWPLCIVLREIRHFLSRMNASLLHVFREANSVADALVSLQLRDQRCYD</sequence>
<dbReference type="Proteomes" id="UP001652660">
    <property type="component" value="Chromosome 7e"/>
</dbReference>
<evidence type="ECO:0000313" key="2">
    <source>
        <dbReference type="Proteomes" id="UP001652660"/>
    </source>
</evidence>
<evidence type="ECO:0000313" key="3">
    <source>
        <dbReference type="RefSeq" id="XP_071916271.1"/>
    </source>
</evidence>
<keyword evidence="2" id="KW-1185">Reference proteome</keyword>
<protein>
    <recommendedName>
        <fullName evidence="1">RNase H type-1 domain-containing protein</fullName>
    </recommendedName>
</protein>
<dbReference type="InterPro" id="IPR044730">
    <property type="entry name" value="RNase_H-like_dom_plant"/>
</dbReference>
<dbReference type="RefSeq" id="XP_071916271.1">
    <property type="nucleotide sequence ID" value="XM_072060170.1"/>
</dbReference>
<dbReference type="InterPro" id="IPR036397">
    <property type="entry name" value="RNaseH_sf"/>
</dbReference>
<dbReference type="PANTHER" id="PTHR47723:SF19">
    <property type="entry name" value="POLYNUCLEOTIDYL TRANSFERASE, RIBONUCLEASE H-LIKE SUPERFAMILY PROTEIN"/>
    <property type="match status" value="1"/>
</dbReference>
<name>A0ABM4V9R3_COFAR</name>
<dbReference type="GeneID" id="140011380"/>
<dbReference type="InterPro" id="IPR002156">
    <property type="entry name" value="RNaseH_domain"/>
</dbReference>
<proteinExistence type="predicted"/>
<dbReference type="InterPro" id="IPR012337">
    <property type="entry name" value="RNaseH-like_sf"/>
</dbReference>
<reference evidence="3" key="1">
    <citation type="submission" date="2025-08" db="UniProtKB">
        <authorList>
            <consortium name="RefSeq"/>
        </authorList>
    </citation>
    <scope>IDENTIFICATION</scope>
    <source>
        <tissue evidence="3">Leaves</tissue>
    </source>
</reference>
<dbReference type="PANTHER" id="PTHR47723">
    <property type="entry name" value="OS05G0353850 PROTEIN"/>
    <property type="match status" value="1"/>
</dbReference>
<dbReference type="InterPro" id="IPR053151">
    <property type="entry name" value="RNase_H-like"/>
</dbReference>